<protein>
    <submittedName>
        <fullName evidence="1">Uncharacterized protein</fullName>
    </submittedName>
</protein>
<comment type="caution">
    <text evidence="1">The sequence shown here is derived from an EMBL/GenBank/DDBJ whole genome shotgun (WGS) entry which is preliminary data.</text>
</comment>
<dbReference type="Proteomes" id="UP000434639">
    <property type="component" value="Unassembled WGS sequence"/>
</dbReference>
<keyword evidence="2" id="KW-1185">Reference proteome</keyword>
<dbReference type="RefSeq" id="WP_155113578.1">
    <property type="nucleotide sequence ID" value="NZ_WMIB01000022.1"/>
</dbReference>
<name>A0A7X2S7H5_9BACI</name>
<evidence type="ECO:0000313" key="2">
    <source>
        <dbReference type="Proteomes" id="UP000434639"/>
    </source>
</evidence>
<proteinExistence type="predicted"/>
<evidence type="ECO:0000313" key="1">
    <source>
        <dbReference type="EMBL" id="MTH55068.1"/>
    </source>
</evidence>
<dbReference type="AlphaFoldDB" id="A0A7X2S7H5"/>
<gene>
    <name evidence="1" type="ORF">GKZ89_16815</name>
</gene>
<sequence length="209" mass="24269">MSWFTINKTKSLYKLLETDYAIGKFDYDDVYFYHKNSSGSADLETGYVLVQGSPIKLCKVQRDYKTELAEFHRGIIALLALYLLTVSRKSSFPSRDEMKKLLERDEINIHSAEMILKNVLKSGSFSVGEEKRNRIIMEAIAAGYRISYINESNEKLLIADKKLLNQAMLVMCHYGLLIEEFECLLSKWRKKLNITEEEEEVLRKVYLGK</sequence>
<dbReference type="EMBL" id="WMIB01000022">
    <property type="protein sequence ID" value="MTH55068.1"/>
    <property type="molecule type" value="Genomic_DNA"/>
</dbReference>
<reference evidence="1 2" key="1">
    <citation type="journal article" date="2017" name="Int. J. Syst. Evol. Microbiol.">
        <title>Bacillus mangrovi sp. nov., isolated from a sediment sample from a mangrove forest.</title>
        <authorList>
            <person name="Gupta V."/>
            <person name="Singh P.K."/>
            <person name="Korpole S."/>
            <person name="Tanuku N.R.S."/>
            <person name="Pinnaka A.K."/>
        </authorList>
    </citation>
    <scope>NUCLEOTIDE SEQUENCE [LARGE SCALE GENOMIC DNA]</scope>
    <source>
        <strain evidence="1 2">KCTC 33872</strain>
    </source>
</reference>
<accession>A0A7X2S7H5</accession>
<organism evidence="1 2">
    <name type="scientific">Metabacillus mangrovi</name>
    <dbReference type="NCBI Taxonomy" id="1491830"/>
    <lineage>
        <taxon>Bacteria</taxon>
        <taxon>Bacillati</taxon>
        <taxon>Bacillota</taxon>
        <taxon>Bacilli</taxon>
        <taxon>Bacillales</taxon>
        <taxon>Bacillaceae</taxon>
        <taxon>Metabacillus</taxon>
    </lineage>
</organism>